<dbReference type="GO" id="GO:0005886">
    <property type="term" value="C:plasma membrane"/>
    <property type="evidence" value="ECO:0007669"/>
    <property type="project" value="UniProtKB-ARBA"/>
</dbReference>
<comment type="caution">
    <text evidence="6">The sequence shown here is derived from an EMBL/GenBank/DDBJ whole genome shotgun (WGS) entry which is preliminary data.</text>
</comment>
<dbReference type="RefSeq" id="WP_238019789.1">
    <property type="nucleotide sequence ID" value="NZ_JAIFZM010000007.1"/>
</dbReference>
<evidence type="ECO:0000256" key="1">
    <source>
        <dbReference type="ARBA" id="ARBA00004141"/>
    </source>
</evidence>
<dbReference type="AlphaFoldDB" id="A0AAW5B5I5"/>
<feature type="transmembrane region" description="Helical" evidence="5">
    <location>
        <begin position="54"/>
        <end position="75"/>
    </location>
</feature>
<feature type="transmembrane region" description="Helical" evidence="5">
    <location>
        <begin position="6"/>
        <end position="25"/>
    </location>
</feature>
<dbReference type="CDD" id="cd16914">
    <property type="entry name" value="EcfT"/>
    <property type="match status" value="1"/>
</dbReference>
<protein>
    <submittedName>
        <fullName evidence="6">Energy-coupling factor transporter transmembrane protein EcfT</fullName>
    </submittedName>
</protein>
<dbReference type="InterPro" id="IPR003339">
    <property type="entry name" value="ABC/ECF_trnsptr_transmembrane"/>
</dbReference>
<keyword evidence="3 5" id="KW-1133">Transmembrane helix</keyword>
<feature type="transmembrane region" description="Helical" evidence="5">
    <location>
        <begin position="225"/>
        <end position="244"/>
    </location>
</feature>
<evidence type="ECO:0000256" key="4">
    <source>
        <dbReference type="ARBA" id="ARBA00023136"/>
    </source>
</evidence>
<gene>
    <name evidence="6" type="ORF">K3T81_10130</name>
</gene>
<proteinExistence type="predicted"/>
<feature type="transmembrane region" description="Helical" evidence="5">
    <location>
        <begin position="96"/>
        <end position="120"/>
    </location>
</feature>
<evidence type="ECO:0000256" key="5">
    <source>
        <dbReference type="SAM" id="Phobius"/>
    </source>
</evidence>
<reference evidence="6 7" key="1">
    <citation type="journal article" date="2022" name="Evol. Bioinform. Online">
        <title>Draft Genome Sequence of Oceanobacillus jordanicus Strain GSFE11, a Halotolerant Plant Growth-Promoting Bacterial Endophyte Isolated From the Jordan Valley.</title>
        <authorList>
            <person name="Alhindi T."/>
            <person name="Albdaiwi R."/>
        </authorList>
    </citation>
    <scope>NUCLEOTIDE SEQUENCE [LARGE SCALE GENOMIC DNA]</scope>
    <source>
        <strain evidence="6 7">GSFE11</strain>
    </source>
</reference>
<dbReference type="Pfam" id="PF02361">
    <property type="entry name" value="CbiQ"/>
    <property type="match status" value="1"/>
</dbReference>
<evidence type="ECO:0000313" key="6">
    <source>
        <dbReference type="EMBL" id="MCG3419512.1"/>
    </source>
</evidence>
<accession>A0AAW5B5I5</accession>
<keyword evidence="4 5" id="KW-0472">Membrane</keyword>
<comment type="subcellular location">
    <subcellularLocation>
        <location evidence="1">Membrane</location>
        <topology evidence="1">Multi-pass membrane protein</topology>
    </subcellularLocation>
</comment>
<feature type="transmembrane region" description="Helical" evidence="5">
    <location>
        <begin position="264"/>
        <end position="281"/>
    </location>
</feature>
<evidence type="ECO:0000256" key="2">
    <source>
        <dbReference type="ARBA" id="ARBA00022692"/>
    </source>
</evidence>
<keyword evidence="7" id="KW-1185">Reference proteome</keyword>
<sequence>MSTRGVWSFHPAVMLAYYVVVIIGFMLSQHPVFLAVGVGFLLVFHFLIDKGKQLKTWSTMILTLAVFILVLTPVFNRRGNHILFYLFGNQVMLEAIIQGIMLALTLVGILLVFISLNQIISQDRFLYLFARISPQWALLSMLAVRFVPLLKKRLKEIEEIQKVRGFSVTKGSIKERGKNGMLFLQALLTGSLEQSIQSADSMSARGYGQQKRTHYQAFTMKNKDWYALTFILVTGSCMVFGWWLEDSVLSLLPVLETSQLEQREWVFIANWTLLLAFPLWLEGKEVAKWKFYLQKI</sequence>
<dbReference type="Proteomes" id="UP001199631">
    <property type="component" value="Unassembled WGS sequence"/>
</dbReference>
<keyword evidence="2 5" id="KW-0812">Transmembrane</keyword>
<organism evidence="6 7">
    <name type="scientific">Oceanobacillus jordanicus</name>
    <dbReference type="NCBI Taxonomy" id="2867266"/>
    <lineage>
        <taxon>Bacteria</taxon>
        <taxon>Bacillati</taxon>
        <taxon>Bacillota</taxon>
        <taxon>Bacilli</taxon>
        <taxon>Bacillales</taxon>
        <taxon>Bacillaceae</taxon>
        <taxon>Oceanobacillus</taxon>
    </lineage>
</organism>
<evidence type="ECO:0000313" key="7">
    <source>
        <dbReference type="Proteomes" id="UP001199631"/>
    </source>
</evidence>
<evidence type="ECO:0000256" key="3">
    <source>
        <dbReference type="ARBA" id="ARBA00022989"/>
    </source>
</evidence>
<name>A0AAW5B5I5_9BACI</name>
<feature type="transmembrane region" description="Helical" evidence="5">
    <location>
        <begin position="32"/>
        <end position="48"/>
    </location>
</feature>
<dbReference type="EMBL" id="JAIFZM010000007">
    <property type="protein sequence ID" value="MCG3419512.1"/>
    <property type="molecule type" value="Genomic_DNA"/>
</dbReference>